<name>A0A6A5MEK8_LUPAL</name>
<dbReference type="AlphaFoldDB" id="A0A6A5MEK8"/>
<evidence type="ECO:0000313" key="2">
    <source>
        <dbReference type="Proteomes" id="UP000447434"/>
    </source>
</evidence>
<dbReference type="InterPro" id="IPR006869">
    <property type="entry name" value="DUF547"/>
</dbReference>
<reference evidence="2" key="1">
    <citation type="journal article" date="2020" name="Nat. Commun.">
        <title>Genome sequence of the cluster root forming white lupin.</title>
        <authorList>
            <person name="Hufnagel B."/>
            <person name="Marques A."/>
            <person name="Soriano A."/>
            <person name="Marques L."/>
            <person name="Divol F."/>
            <person name="Doumas P."/>
            <person name="Sallet E."/>
            <person name="Mancinotti D."/>
            <person name="Carrere S."/>
            <person name="Marande W."/>
            <person name="Arribat S."/>
            <person name="Keller J."/>
            <person name="Huneau C."/>
            <person name="Blein T."/>
            <person name="Aime D."/>
            <person name="Laguerre M."/>
            <person name="Taylor J."/>
            <person name="Schubert V."/>
            <person name="Nelson M."/>
            <person name="Geu-Flores F."/>
            <person name="Crespi M."/>
            <person name="Gallardo-Guerrero K."/>
            <person name="Delaux P.-M."/>
            <person name="Salse J."/>
            <person name="Berges H."/>
            <person name="Guyot R."/>
            <person name="Gouzy J."/>
            <person name="Peret B."/>
        </authorList>
    </citation>
    <scope>NUCLEOTIDE SEQUENCE [LARGE SCALE GENOMIC DNA]</scope>
    <source>
        <strain evidence="2">cv. Amiga</strain>
    </source>
</reference>
<dbReference type="OrthoDB" id="418495at2759"/>
<proteinExistence type="predicted"/>
<comment type="caution">
    <text evidence="1">The sequence shown here is derived from an EMBL/GenBank/DDBJ whole genome shotgun (WGS) entry which is preliminary data.</text>
</comment>
<evidence type="ECO:0000313" key="1">
    <source>
        <dbReference type="EMBL" id="KAE9613140.1"/>
    </source>
</evidence>
<dbReference type="Proteomes" id="UP000447434">
    <property type="component" value="Chromosome 5"/>
</dbReference>
<protein>
    <submittedName>
        <fullName evidence="1">Uncharacterized protein</fullName>
    </submittedName>
</protein>
<sequence>MASLNIMWKDIPVLVVKAYLAYGIPQSSIRRLALSYKAAYNVGGHIISANAIEHNIFCFQTPRIGRRLESIMSAALKCEEM</sequence>
<keyword evidence="2" id="KW-1185">Reference proteome</keyword>
<accession>A0A6A5MEK8</accession>
<dbReference type="PANTHER" id="PTHR23054:SF26">
    <property type="entry name" value="ELECTRON TRANSPORTER"/>
    <property type="match status" value="1"/>
</dbReference>
<dbReference type="Pfam" id="PF04784">
    <property type="entry name" value="DUF547"/>
    <property type="match status" value="1"/>
</dbReference>
<dbReference type="PANTHER" id="PTHR23054">
    <property type="entry name" value="TERNARY COMPLEX FACTOR MIP1, LEUCINE-ZIPPER-RELATED"/>
    <property type="match status" value="1"/>
</dbReference>
<gene>
    <name evidence="1" type="ORF">Lalb_Chr05g0214401</name>
</gene>
<organism evidence="1 2">
    <name type="scientific">Lupinus albus</name>
    <name type="common">White lupine</name>
    <name type="synonym">Lupinus termis</name>
    <dbReference type="NCBI Taxonomy" id="3870"/>
    <lineage>
        <taxon>Eukaryota</taxon>
        <taxon>Viridiplantae</taxon>
        <taxon>Streptophyta</taxon>
        <taxon>Embryophyta</taxon>
        <taxon>Tracheophyta</taxon>
        <taxon>Spermatophyta</taxon>
        <taxon>Magnoliopsida</taxon>
        <taxon>eudicotyledons</taxon>
        <taxon>Gunneridae</taxon>
        <taxon>Pentapetalae</taxon>
        <taxon>rosids</taxon>
        <taxon>fabids</taxon>
        <taxon>Fabales</taxon>
        <taxon>Fabaceae</taxon>
        <taxon>Papilionoideae</taxon>
        <taxon>50 kb inversion clade</taxon>
        <taxon>genistoids sensu lato</taxon>
        <taxon>core genistoids</taxon>
        <taxon>Genisteae</taxon>
        <taxon>Lupinus</taxon>
    </lineage>
</organism>
<dbReference type="EMBL" id="WOCE01000005">
    <property type="protein sequence ID" value="KAE9613140.1"/>
    <property type="molecule type" value="Genomic_DNA"/>
</dbReference>